<reference evidence="3" key="1">
    <citation type="submission" date="2016-10" db="EMBL/GenBank/DDBJ databases">
        <authorList>
            <person name="Varghese N."/>
            <person name="Submissions S."/>
        </authorList>
    </citation>
    <scope>NUCLEOTIDE SEQUENCE [LARGE SCALE GENOMIC DNA]</scope>
    <source>
        <strain evidence="3">DSM 44993</strain>
    </source>
</reference>
<sequence length="77" mass="8311">MATEVKVDIDPAEAGFDSGRLQRIDRHFARYVDDGLLPGYLAVVSRHGRIVHVASHGSRDVEAGAPVEPERSGASSR</sequence>
<dbReference type="STRING" id="394193.SAMN04489732_11079"/>
<accession>A0A1H8Y0F2</accession>
<dbReference type="Proteomes" id="UP000198582">
    <property type="component" value="Unassembled WGS sequence"/>
</dbReference>
<gene>
    <name evidence="2" type="ORF">SAMN04489732_11079</name>
</gene>
<feature type="region of interest" description="Disordered" evidence="1">
    <location>
        <begin position="57"/>
        <end position="77"/>
    </location>
</feature>
<dbReference type="AlphaFoldDB" id="A0A1H8Y0F2"/>
<evidence type="ECO:0000313" key="2">
    <source>
        <dbReference type="EMBL" id="SEP45599.1"/>
    </source>
</evidence>
<protein>
    <submittedName>
        <fullName evidence="2">Beta-lactamase</fullName>
    </submittedName>
</protein>
<evidence type="ECO:0000313" key="3">
    <source>
        <dbReference type="Proteomes" id="UP000198582"/>
    </source>
</evidence>
<name>A0A1H8Y0F2_9PSEU</name>
<dbReference type="SUPFAM" id="SSF56601">
    <property type="entry name" value="beta-lactamase/transpeptidase-like"/>
    <property type="match status" value="1"/>
</dbReference>
<dbReference type="InterPro" id="IPR012338">
    <property type="entry name" value="Beta-lactam/transpept-like"/>
</dbReference>
<evidence type="ECO:0000256" key="1">
    <source>
        <dbReference type="SAM" id="MobiDB-lite"/>
    </source>
</evidence>
<organism evidence="2 3">
    <name type="scientific">Amycolatopsis saalfeldensis</name>
    <dbReference type="NCBI Taxonomy" id="394193"/>
    <lineage>
        <taxon>Bacteria</taxon>
        <taxon>Bacillati</taxon>
        <taxon>Actinomycetota</taxon>
        <taxon>Actinomycetes</taxon>
        <taxon>Pseudonocardiales</taxon>
        <taxon>Pseudonocardiaceae</taxon>
        <taxon>Amycolatopsis</taxon>
    </lineage>
</organism>
<dbReference type="EMBL" id="FOEF01000010">
    <property type="protein sequence ID" value="SEP45599.1"/>
    <property type="molecule type" value="Genomic_DNA"/>
</dbReference>
<proteinExistence type="predicted"/>
<dbReference type="Gene3D" id="3.40.710.10">
    <property type="entry name" value="DD-peptidase/beta-lactamase superfamily"/>
    <property type="match status" value="1"/>
</dbReference>
<keyword evidence="3" id="KW-1185">Reference proteome</keyword>